<feature type="transmembrane region" description="Helical" evidence="1">
    <location>
        <begin position="139"/>
        <end position="159"/>
    </location>
</feature>
<keyword evidence="1" id="KW-0472">Membrane</keyword>
<dbReference type="AlphaFoldDB" id="A0A644WJL4"/>
<evidence type="ECO:0008006" key="3">
    <source>
        <dbReference type="Google" id="ProtNLM"/>
    </source>
</evidence>
<keyword evidence="1" id="KW-1133">Transmembrane helix</keyword>
<gene>
    <name evidence="2" type="ORF">SDC9_50355</name>
</gene>
<evidence type="ECO:0000313" key="2">
    <source>
        <dbReference type="EMBL" id="MPM04085.1"/>
    </source>
</evidence>
<feature type="transmembrane region" description="Helical" evidence="1">
    <location>
        <begin position="28"/>
        <end position="45"/>
    </location>
</feature>
<protein>
    <recommendedName>
        <fullName evidence="3">Prepilin type IV endopeptidase peptidase domain-containing protein</fullName>
    </recommendedName>
</protein>
<feature type="transmembrane region" description="Helical" evidence="1">
    <location>
        <begin position="57"/>
        <end position="76"/>
    </location>
</feature>
<reference evidence="2" key="1">
    <citation type="submission" date="2019-08" db="EMBL/GenBank/DDBJ databases">
        <authorList>
            <person name="Kucharzyk K."/>
            <person name="Murdoch R.W."/>
            <person name="Higgins S."/>
            <person name="Loffler F."/>
        </authorList>
    </citation>
    <scope>NUCLEOTIDE SEQUENCE</scope>
</reference>
<name>A0A644WJL4_9ZZZZ</name>
<feature type="transmembrane region" description="Helical" evidence="1">
    <location>
        <begin position="96"/>
        <end position="127"/>
    </location>
</feature>
<keyword evidence="1" id="KW-0812">Transmembrane</keyword>
<accession>A0A644WJL4</accession>
<evidence type="ECO:0000256" key="1">
    <source>
        <dbReference type="SAM" id="Phobius"/>
    </source>
</evidence>
<proteinExistence type="predicted"/>
<organism evidence="2">
    <name type="scientific">bioreactor metagenome</name>
    <dbReference type="NCBI Taxonomy" id="1076179"/>
    <lineage>
        <taxon>unclassified sequences</taxon>
        <taxon>metagenomes</taxon>
        <taxon>ecological metagenomes</taxon>
    </lineage>
</organism>
<sequence>MPIALSAISLLALLFIMAEDFRYKEIRLVWFIVLIVSLLVARIFFEYSSSWLINSGINLITTSLLIAASLLLLILFRQSKVNSMGRFGGVGDVLMIVAFCLSFEPFACFGLLFISSLVALIIHLFISHRDKFSNRQVPLAGYMAIAMIVVIGLQVTNVIQLQLNDTWVKFLYSA</sequence>
<dbReference type="EMBL" id="VSSQ01001007">
    <property type="protein sequence ID" value="MPM04085.1"/>
    <property type="molecule type" value="Genomic_DNA"/>
</dbReference>
<comment type="caution">
    <text evidence="2">The sequence shown here is derived from an EMBL/GenBank/DDBJ whole genome shotgun (WGS) entry which is preliminary data.</text>
</comment>